<gene>
    <name evidence="8" type="ORF">ACFSX4_04030</name>
</gene>
<feature type="transmembrane region" description="Helical" evidence="7">
    <location>
        <begin position="262"/>
        <end position="280"/>
    </location>
</feature>
<evidence type="ECO:0000256" key="5">
    <source>
        <dbReference type="ARBA" id="ARBA00022989"/>
    </source>
</evidence>
<dbReference type="CDD" id="cd06173">
    <property type="entry name" value="MFS_MefA_like"/>
    <property type="match status" value="1"/>
</dbReference>
<feature type="transmembrane region" description="Helical" evidence="7">
    <location>
        <begin position="292"/>
        <end position="310"/>
    </location>
</feature>
<sequence>MGKIKPFVKEKNFLILMTGVFINELGSGIYLIAGMLLVLELSGSVLYSGIAVFATTLPGVLGFLIAPLANYMKYKNGLVSSNFIKALLLFTIPLIHYTVGLDVWYLIAVLFLSSLLSQFTYPIESTILTIIAGKDNVVDANAYLQTLRQSMDFIFIGSAGIIVALIGSVNALMITGVCIFLVAVTYTFFTFKQPAQPDNQDPSFKGTLKQYPKDLKGGFIYIKGSIIPKMIISAVIINFLMVIMTTNMPAFSLIKGNGNEAIYGFYLAALSLGILAGTIISPKLKHIDFGKMIIFTYAASGVMWLGTALLPLIPSLILFSTGAVSISIFNILLISSIQKQVETHYIGRVITLLTSIATIGMPIGALVGGVIGDSFSPVITVIVGSMGMIIFSIYWLSSSVLRKLPNIEKVNLFPERAAE</sequence>
<evidence type="ECO:0000256" key="3">
    <source>
        <dbReference type="ARBA" id="ARBA00022475"/>
    </source>
</evidence>
<dbReference type="SUPFAM" id="SSF103473">
    <property type="entry name" value="MFS general substrate transporter"/>
    <property type="match status" value="1"/>
</dbReference>
<evidence type="ECO:0000256" key="1">
    <source>
        <dbReference type="ARBA" id="ARBA00004651"/>
    </source>
</evidence>
<evidence type="ECO:0000313" key="8">
    <source>
        <dbReference type="EMBL" id="MFD2829624.1"/>
    </source>
</evidence>
<dbReference type="Gene3D" id="1.20.1250.20">
    <property type="entry name" value="MFS general substrate transporter like domains"/>
    <property type="match status" value="1"/>
</dbReference>
<name>A0ABW5WTF9_9STAP</name>
<dbReference type="RefSeq" id="WP_377771785.1">
    <property type="nucleotide sequence ID" value="NZ_JBHUOQ010000001.1"/>
</dbReference>
<dbReference type="EMBL" id="JBHUOQ010000001">
    <property type="protein sequence ID" value="MFD2829624.1"/>
    <property type="molecule type" value="Genomic_DNA"/>
</dbReference>
<evidence type="ECO:0000256" key="6">
    <source>
        <dbReference type="ARBA" id="ARBA00023136"/>
    </source>
</evidence>
<dbReference type="Proteomes" id="UP001597519">
    <property type="component" value="Unassembled WGS sequence"/>
</dbReference>
<evidence type="ECO:0000256" key="2">
    <source>
        <dbReference type="ARBA" id="ARBA00022448"/>
    </source>
</evidence>
<dbReference type="InterPro" id="IPR036259">
    <property type="entry name" value="MFS_trans_sf"/>
</dbReference>
<feature type="transmembrane region" description="Helical" evidence="7">
    <location>
        <begin position="153"/>
        <end position="186"/>
    </location>
</feature>
<keyword evidence="5 7" id="KW-1133">Transmembrane helix</keyword>
<feature type="transmembrane region" description="Helical" evidence="7">
    <location>
        <begin position="45"/>
        <end position="66"/>
    </location>
</feature>
<feature type="transmembrane region" description="Helical" evidence="7">
    <location>
        <begin position="12"/>
        <end position="39"/>
    </location>
</feature>
<keyword evidence="6 7" id="KW-0472">Membrane</keyword>
<feature type="transmembrane region" description="Helical" evidence="7">
    <location>
        <begin position="377"/>
        <end position="396"/>
    </location>
</feature>
<proteinExistence type="predicted"/>
<comment type="subcellular location">
    <subcellularLocation>
        <location evidence="1">Cell membrane</location>
        <topology evidence="1">Multi-pass membrane protein</topology>
    </subcellularLocation>
</comment>
<keyword evidence="3" id="KW-1003">Cell membrane</keyword>
<comment type="caution">
    <text evidence="8">The sequence shown here is derived from an EMBL/GenBank/DDBJ whole genome shotgun (WGS) entry which is preliminary data.</text>
</comment>
<protein>
    <submittedName>
        <fullName evidence="8">MFS transporter</fullName>
    </submittedName>
</protein>
<dbReference type="PANTHER" id="PTHR23513:SF6">
    <property type="entry name" value="MAJOR FACILITATOR SUPERFAMILY ASSOCIATED DOMAIN-CONTAINING PROTEIN"/>
    <property type="match status" value="1"/>
</dbReference>
<dbReference type="InterPro" id="IPR010290">
    <property type="entry name" value="TM_effector"/>
</dbReference>
<accession>A0ABW5WTF9</accession>
<feature type="transmembrane region" description="Helical" evidence="7">
    <location>
        <begin position="316"/>
        <end position="337"/>
    </location>
</feature>
<evidence type="ECO:0000256" key="7">
    <source>
        <dbReference type="SAM" id="Phobius"/>
    </source>
</evidence>
<keyword evidence="2" id="KW-0813">Transport</keyword>
<feature type="transmembrane region" description="Helical" evidence="7">
    <location>
        <begin position="87"/>
        <end position="112"/>
    </location>
</feature>
<dbReference type="Pfam" id="PF05977">
    <property type="entry name" value="MFS_3"/>
    <property type="match status" value="1"/>
</dbReference>
<organism evidence="8 9">
    <name type="scientific">Corticicoccus populi</name>
    <dbReference type="NCBI Taxonomy" id="1812821"/>
    <lineage>
        <taxon>Bacteria</taxon>
        <taxon>Bacillati</taxon>
        <taxon>Bacillota</taxon>
        <taxon>Bacilli</taxon>
        <taxon>Bacillales</taxon>
        <taxon>Staphylococcaceae</taxon>
        <taxon>Corticicoccus</taxon>
    </lineage>
</organism>
<dbReference type="PANTHER" id="PTHR23513">
    <property type="entry name" value="INTEGRAL MEMBRANE EFFLUX PROTEIN-RELATED"/>
    <property type="match status" value="1"/>
</dbReference>
<keyword evidence="9" id="KW-1185">Reference proteome</keyword>
<evidence type="ECO:0000256" key="4">
    <source>
        <dbReference type="ARBA" id="ARBA00022692"/>
    </source>
</evidence>
<reference evidence="9" key="1">
    <citation type="journal article" date="2019" name="Int. J. Syst. Evol. Microbiol.">
        <title>The Global Catalogue of Microorganisms (GCM) 10K type strain sequencing project: providing services to taxonomists for standard genome sequencing and annotation.</title>
        <authorList>
            <consortium name="The Broad Institute Genomics Platform"/>
            <consortium name="The Broad Institute Genome Sequencing Center for Infectious Disease"/>
            <person name="Wu L."/>
            <person name="Ma J."/>
        </authorList>
    </citation>
    <scope>NUCLEOTIDE SEQUENCE [LARGE SCALE GENOMIC DNA]</scope>
    <source>
        <strain evidence="9">KCTC 33575</strain>
    </source>
</reference>
<evidence type="ECO:0000313" key="9">
    <source>
        <dbReference type="Proteomes" id="UP001597519"/>
    </source>
</evidence>
<feature type="transmembrane region" description="Helical" evidence="7">
    <location>
        <begin position="349"/>
        <end position="371"/>
    </location>
</feature>
<feature type="transmembrane region" description="Helical" evidence="7">
    <location>
        <begin position="230"/>
        <end position="250"/>
    </location>
</feature>
<keyword evidence="4 7" id="KW-0812">Transmembrane</keyword>